<protein>
    <submittedName>
        <fullName evidence="1">Uncharacterized protein</fullName>
    </submittedName>
</protein>
<proteinExistence type="predicted"/>
<sequence length="64" mass="7478">MLYGFGFFEIRIIWSDNLQRFGISNWPCGPEDNEHRMQAISSPIAIVTIRYNAERVERAVSNLF</sequence>
<evidence type="ECO:0000313" key="2">
    <source>
        <dbReference type="Proteomes" id="UP000317557"/>
    </source>
</evidence>
<gene>
    <name evidence="1" type="ORF">SAMN06265219_102223</name>
</gene>
<reference evidence="1 2" key="1">
    <citation type="submission" date="2017-05" db="EMBL/GenBank/DDBJ databases">
        <authorList>
            <person name="Varghese N."/>
            <person name="Submissions S."/>
        </authorList>
    </citation>
    <scope>NUCLEOTIDE SEQUENCE [LARGE SCALE GENOMIC DNA]</scope>
    <source>
        <strain evidence="1 2">DSM 21985</strain>
    </source>
</reference>
<keyword evidence="2" id="KW-1185">Reference proteome</keyword>
<dbReference type="Proteomes" id="UP000317557">
    <property type="component" value="Unassembled WGS sequence"/>
</dbReference>
<evidence type="ECO:0000313" key="1">
    <source>
        <dbReference type="EMBL" id="SMO45413.1"/>
    </source>
</evidence>
<organism evidence="1 2">
    <name type="scientific">Gracilimonas mengyeensis</name>
    <dbReference type="NCBI Taxonomy" id="1302730"/>
    <lineage>
        <taxon>Bacteria</taxon>
        <taxon>Pseudomonadati</taxon>
        <taxon>Balneolota</taxon>
        <taxon>Balneolia</taxon>
        <taxon>Balneolales</taxon>
        <taxon>Balneolaceae</taxon>
        <taxon>Gracilimonas</taxon>
    </lineage>
</organism>
<name>A0A521BED1_9BACT</name>
<dbReference type="AlphaFoldDB" id="A0A521BED1"/>
<accession>A0A521BED1</accession>
<dbReference type="EMBL" id="FXTP01000002">
    <property type="protein sequence ID" value="SMO45413.1"/>
    <property type="molecule type" value="Genomic_DNA"/>
</dbReference>